<reference evidence="1 2" key="1">
    <citation type="submission" date="2017-05" db="EMBL/GenBank/DDBJ databases">
        <authorList>
            <person name="Song R."/>
            <person name="Chenine A.L."/>
            <person name="Ruprecht R.M."/>
        </authorList>
    </citation>
    <scope>NUCLEOTIDE SEQUENCE [LARGE SCALE GENOMIC DNA]</scope>
    <source>
        <strain evidence="1 2">CECT 8898</strain>
    </source>
</reference>
<dbReference type="RefSeq" id="WP_094019845.1">
    <property type="nucleotide sequence ID" value="NZ_FXYF01000002.1"/>
</dbReference>
<dbReference type="AlphaFoldDB" id="A0A238K2K9"/>
<protein>
    <submittedName>
        <fullName evidence="1">Uncharacterized protein</fullName>
    </submittedName>
</protein>
<organism evidence="1 2">
    <name type="scientific">Maliponia aquimaris</name>
    <dbReference type="NCBI Taxonomy" id="1673631"/>
    <lineage>
        <taxon>Bacteria</taxon>
        <taxon>Pseudomonadati</taxon>
        <taxon>Pseudomonadota</taxon>
        <taxon>Alphaproteobacteria</taxon>
        <taxon>Rhodobacterales</taxon>
        <taxon>Paracoccaceae</taxon>
        <taxon>Maliponia</taxon>
    </lineage>
</organism>
<accession>A0A238K2K9</accession>
<keyword evidence="2" id="KW-1185">Reference proteome</keyword>
<dbReference type="OrthoDB" id="7864219at2"/>
<sequence length="85" mass="9439">MSTPVEVQGRDVAREAYRIATDAGRAWVPECLMQGGLRPGGRPSHQEAYEWIAAHRTALARAIDDLARGRTPRPPYDLVTLIEAR</sequence>
<proteinExistence type="predicted"/>
<gene>
    <name evidence="1" type="ORF">MAA8898_00990</name>
</gene>
<dbReference type="Proteomes" id="UP000207598">
    <property type="component" value="Unassembled WGS sequence"/>
</dbReference>
<dbReference type="EMBL" id="FXYF01000002">
    <property type="protein sequence ID" value="SMX36697.1"/>
    <property type="molecule type" value="Genomic_DNA"/>
</dbReference>
<evidence type="ECO:0000313" key="1">
    <source>
        <dbReference type="EMBL" id="SMX36697.1"/>
    </source>
</evidence>
<name>A0A238K2K9_9RHOB</name>
<evidence type="ECO:0000313" key="2">
    <source>
        <dbReference type="Proteomes" id="UP000207598"/>
    </source>
</evidence>